<keyword evidence="2" id="KW-0808">Transferase</keyword>
<dbReference type="RefSeq" id="WP_156999489.1">
    <property type="nucleotide sequence ID" value="NZ_BAAANU010000015.1"/>
</dbReference>
<evidence type="ECO:0000256" key="1">
    <source>
        <dbReference type="ARBA" id="ARBA00022676"/>
    </source>
</evidence>
<accession>A0A9X2H174</accession>
<reference evidence="5" key="1">
    <citation type="submission" date="2022-06" db="EMBL/GenBank/DDBJ databases">
        <title>Sequencing the genomes of 1000 actinobacteria strains.</title>
        <authorList>
            <person name="Klenk H.-P."/>
        </authorList>
    </citation>
    <scope>NUCLEOTIDE SEQUENCE</scope>
    <source>
        <strain evidence="5">DSM 22016</strain>
    </source>
</reference>
<dbReference type="EMBL" id="JAMZDY010000001">
    <property type="protein sequence ID" value="MCP2371301.1"/>
    <property type="molecule type" value="Genomic_DNA"/>
</dbReference>
<name>A0A9X2H174_9MICO</name>
<gene>
    <name evidence="5" type="ORF">BJ978_001977</name>
</gene>
<dbReference type="AlphaFoldDB" id="A0A9X2H174"/>
<dbReference type="Pfam" id="PF00534">
    <property type="entry name" value="Glycos_transf_1"/>
    <property type="match status" value="1"/>
</dbReference>
<dbReference type="SUPFAM" id="SSF53756">
    <property type="entry name" value="UDP-Glycosyltransferase/glycogen phosphorylase"/>
    <property type="match status" value="1"/>
</dbReference>
<feature type="domain" description="Glycosyltransferase subfamily 4-like N-terminal" evidence="4">
    <location>
        <begin position="28"/>
        <end position="167"/>
    </location>
</feature>
<dbReference type="GO" id="GO:0016757">
    <property type="term" value="F:glycosyltransferase activity"/>
    <property type="evidence" value="ECO:0007669"/>
    <property type="project" value="UniProtKB-KW"/>
</dbReference>
<evidence type="ECO:0000259" key="3">
    <source>
        <dbReference type="Pfam" id="PF00534"/>
    </source>
</evidence>
<dbReference type="Gene3D" id="3.40.50.2000">
    <property type="entry name" value="Glycogen Phosphorylase B"/>
    <property type="match status" value="2"/>
</dbReference>
<dbReference type="Proteomes" id="UP001139722">
    <property type="component" value="Unassembled WGS sequence"/>
</dbReference>
<dbReference type="OrthoDB" id="3171021at2"/>
<evidence type="ECO:0000256" key="2">
    <source>
        <dbReference type="ARBA" id="ARBA00022679"/>
    </source>
</evidence>
<proteinExistence type="predicted"/>
<sequence length="364" mass="38876">MRVLVVTTWLPTAATPESGVFVERDIDLIAREHEVEVVHLSSDRRPGAVAVPWPVHHVPMVAANPLSVAAARRGLRPRLEGIDLVHTMAASTLLPFRRLDLSVPWVHTEHWSGLLAPSTVPLGARLAIPTTMRLLERPDVVVAVGRQLAAKIGETRRGPITVIPNAVASTAEPVPRREPDGLLRLVGVGGLVARKGPGLAIAAAAELVRRGHDVQLDWVGEGPMRRELDALVHESGLEGRVRFRGRLAPHEVGAVLGESDVFVLPTEHETFGVAIAEALAAGRPVVVGDVGEQAEFVREPDGVLVGERTATAYADGVERVLAANAGRSAADIAADVRSRFTEDARRTAYGEVYADAGRSSRARG</sequence>
<organism evidence="5 6">
    <name type="scientific">Agromyces terreus</name>
    <dbReference type="NCBI Taxonomy" id="424795"/>
    <lineage>
        <taxon>Bacteria</taxon>
        <taxon>Bacillati</taxon>
        <taxon>Actinomycetota</taxon>
        <taxon>Actinomycetes</taxon>
        <taxon>Micrococcales</taxon>
        <taxon>Microbacteriaceae</taxon>
        <taxon>Agromyces</taxon>
    </lineage>
</organism>
<keyword evidence="1" id="KW-0328">Glycosyltransferase</keyword>
<keyword evidence="6" id="KW-1185">Reference proteome</keyword>
<evidence type="ECO:0000313" key="5">
    <source>
        <dbReference type="EMBL" id="MCP2371301.1"/>
    </source>
</evidence>
<evidence type="ECO:0000259" key="4">
    <source>
        <dbReference type="Pfam" id="PF13439"/>
    </source>
</evidence>
<dbReference type="Pfam" id="PF13439">
    <property type="entry name" value="Glyco_transf_4"/>
    <property type="match status" value="1"/>
</dbReference>
<dbReference type="InterPro" id="IPR001296">
    <property type="entry name" value="Glyco_trans_1"/>
</dbReference>
<feature type="domain" description="Glycosyl transferase family 1" evidence="3">
    <location>
        <begin position="182"/>
        <end position="324"/>
    </location>
</feature>
<protein>
    <submittedName>
        <fullName evidence="5">Glycosyltransferase involved in cell wall biosynthesis</fullName>
    </submittedName>
</protein>
<dbReference type="CDD" id="cd03801">
    <property type="entry name" value="GT4_PimA-like"/>
    <property type="match status" value="1"/>
</dbReference>
<dbReference type="PANTHER" id="PTHR12526:SF636">
    <property type="entry name" value="BLL3647 PROTEIN"/>
    <property type="match status" value="1"/>
</dbReference>
<comment type="caution">
    <text evidence="5">The sequence shown here is derived from an EMBL/GenBank/DDBJ whole genome shotgun (WGS) entry which is preliminary data.</text>
</comment>
<evidence type="ECO:0000313" key="6">
    <source>
        <dbReference type="Proteomes" id="UP001139722"/>
    </source>
</evidence>
<dbReference type="InterPro" id="IPR028098">
    <property type="entry name" value="Glyco_trans_4-like_N"/>
</dbReference>
<dbReference type="PANTHER" id="PTHR12526">
    <property type="entry name" value="GLYCOSYLTRANSFERASE"/>
    <property type="match status" value="1"/>
</dbReference>